<dbReference type="Pfam" id="PF05100">
    <property type="entry name" value="Phage_tail_L"/>
    <property type="match status" value="1"/>
</dbReference>
<keyword evidence="2" id="KW-1185">Reference proteome</keyword>
<name>A0A433J1Y6_9PROT</name>
<organism evidence="1 2">
    <name type="scientific">Azospirillum doebereinerae</name>
    <dbReference type="NCBI Taxonomy" id="92933"/>
    <lineage>
        <taxon>Bacteria</taxon>
        <taxon>Pseudomonadati</taxon>
        <taxon>Pseudomonadota</taxon>
        <taxon>Alphaproteobacteria</taxon>
        <taxon>Rhodospirillales</taxon>
        <taxon>Azospirillaceae</taxon>
        <taxon>Azospirillum</taxon>
    </lineage>
</organism>
<dbReference type="GO" id="GO:0051536">
    <property type="term" value="F:iron-sulfur cluster binding"/>
    <property type="evidence" value="ECO:0007669"/>
    <property type="project" value="InterPro"/>
</dbReference>
<dbReference type="AlphaFoldDB" id="A0A433J1Y6"/>
<accession>A0A433J1Y6</accession>
<dbReference type="Proteomes" id="UP000280346">
    <property type="component" value="Unassembled WGS sequence"/>
</dbReference>
<sequence length="259" mass="28342">MVARARQPADPHPHRHLRGGFRLTTPALANEAQSLSPSAYVTLFQLDALALGGAVYAFTQSAAEGGPLVFGGVTYTPVDIEAEGFEWTGSGPLPRPKIRITNVNRAFSALVGAYGDLLGAQLTRIRTFRRFLDDQPDADPSAHFPLDIYRFDRKSVQNKVFVEWELAAAIDQQNRMLPGRQLLRDNCDRSYRRWTGSGFDYSQATCPYSGAACFNAFNEPTGNPAEDMCSQFLSGCRKRFGAEPLPFGGFPGVASVRGS</sequence>
<gene>
    <name evidence="1" type="ORF">EJ913_25500</name>
</gene>
<protein>
    <submittedName>
        <fullName evidence="1">Phage minor tail protein L</fullName>
    </submittedName>
</protein>
<dbReference type="GO" id="GO:0046718">
    <property type="term" value="P:symbiont entry into host cell"/>
    <property type="evidence" value="ECO:0007669"/>
    <property type="project" value="InterPro"/>
</dbReference>
<comment type="caution">
    <text evidence="1">The sequence shown here is derived from an EMBL/GenBank/DDBJ whole genome shotgun (WGS) entry which is preliminary data.</text>
</comment>
<proteinExistence type="predicted"/>
<dbReference type="InterPro" id="IPR006487">
    <property type="entry name" value="Phage_lambda_L"/>
</dbReference>
<evidence type="ECO:0000313" key="1">
    <source>
        <dbReference type="EMBL" id="RUQ65105.1"/>
    </source>
</evidence>
<dbReference type="EMBL" id="RZIJ01000027">
    <property type="protein sequence ID" value="RUQ65105.1"/>
    <property type="molecule type" value="Genomic_DNA"/>
</dbReference>
<reference evidence="1 2" key="1">
    <citation type="submission" date="2018-12" db="EMBL/GenBank/DDBJ databases">
        <authorList>
            <person name="Yang Y."/>
        </authorList>
    </citation>
    <scope>NUCLEOTIDE SEQUENCE [LARGE SCALE GENOMIC DNA]</scope>
    <source>
        <strain evidence="1 2">GSF71</strain>
    </source>
</reference>
<dbReference type="OrthoDB" id="5673400at2"/>
<evidence type="ECO:0000313" key="2">
    <source>
        <dbReference type="Proteomes" id="UP000280346"/>
    </source>
</evidence>
<dbReference type="GO" id="GO:0030430">
    <property type="term" value="C:host cell cytoplasm"/>
    <property type="evidence" value="ECO:0007669"/>
    <property type="project" value="InterPro"/>
</dbReference>
<dbReference type="NCBIfam" id="TIGR01600">
    <property type="entry name" value="phage_tail_L"/>
    <property type="match status" value="1"/>
</dbReference>